<dbReference type="GO" id="GO:0005829">
    <property type="term" value="C:cytosol"/>
    <property type="evidence" value="ECO:0007669"/>
    <property type="project" value="GOC"/>
</dbReference>
<comment type="similarity">
    <text evidence="2 6">Belongs to the RRF family.</text>
</comment>
<evidence type="ECO:0000256" key="3">
    <source>
        <dbReference type="ARBA" id="ARBA00022490"/>
    </source>
</evidence>
<dbReference type="EMBL" id="JAQSDF010000034">
    <property type="protein sequence ID" value="MDI1231592.1"/>
    <property type="molecule type" value="Genomic_DNA"/>
</dbReference>
<keyword evidence="7" id="KW-0175">Coiled coil</keyword>
<dbReference type="FunFam" id="1.10.132.20:FF:000001">
    <property type="entry name" value="Ribosome-recycling factor"/>
    <property type="match status" value="1"/>
</dbReference>
<accession>A0AA43TLW4</accession>
<comment type="function">
    <text evidence="5 6">Responsible for the release of ribosomes from messenger RNA at the termination of protein biosynthesis. May increase the efficiency of translation by recycling ribosomes from one round of translation to another.</text>
</comment>
<dbReference type="Proteomes" id="UP001160519">
    <property type="component" value="Unassembled WGS sequence"/>
</dbReference>
<dbReference type="SUPFAM" id="SSF55194">
    <property type="entry name" value="Ribosome recycling factor, RRF"/>
    <property type="match status" value="1"/>
</dbReference>
<dbReference type="Gene3D" id="3.30.1360.40">
    <property type="match status" value="1"/>
</dbReference>
<feature type="domain" description="Ribosome recycling factor" evidence="8">
    <location>
        <begin position="21"/>
        <end position="184"/>
    </location>
</feature>
<protein>
    <recommendedName>
        <fullName evidence="6">Ribosome-recycling factor</fullName>
        <shortName evidence="6">RRF</shortName>
    </recommendedName>
    <alternativeName>
        <fullName evidence="6">Ribosome-releasing factor</fullName>
    </alternativeName>
</protein>
<name>A0AA43TLW4_9GAMM</name>
<dbReference type="AlphaFoldDB" id="A0AA43TLW4"/>
<evidence type="ECO:0000256" key="1">
    <source>
        <dbReference type="ARBA" id="ARBA00004496"/>
    </source>
</evidence>
<keyword evidence="10" id="KW-1185">Reference proteome</keyword>
<dbReference type="FunFam" id="3.30.1360.40:FF:000001">
    <property type="entry name" value="Ribosome-recycling factor"/>
    <property type="match status" value="1"/>
</dbReference>
<dbReference type="CDD" id="cd00520">
    <property type="entry name" value="RRF"/>
    <property type="match status" value="1"/>
</dbReference>
<keyword evidence="4 6" id="KW-0648">Protein biosynthesis</keyword>
<keyword evidence="3 6" id="KW-0963">Cytoplasm</keyword>
<comment type="caution">
    <text evidence="9">The sequence shown here is derived from an EMBL/GenBank/DDBJ whole genome shotgun (WGS) entry which is preliminary data.</text>
</comment>
<organism evidence="9 10">
    <name type="scientific">Candidatus Methylobacter titanis</name>
    <dbReference type="NCBI Taxonomy" id="3053457"/>
    <lineage>
        <taxon>Bacteria</taxon>
        <taxon>Pseudomonadati</taxon>
        <taxon>Pseudomonadota</taxon>
        <taxon>Gammaproteobacteria</taxon>
        <taxon>Methylococcales</taxon>
        <taxon>Methylococcaceae</taxon>
        <taxon>Methylobacter</taxon>
    </lineage>
</organism>
<sequence length="186" mass="20798">MMISDIQQDASTRMSKSIDALKHEFSKIRTGRAHPSLLDQINVSYYGTDSALSQVANIAVEDARTLTITPWEKGMVQAIEKAIMKSDLGLNPSTNGMVIRIPLPPLTEERRRSLVKIVKNEAENGRVAIRNIRRDANSAIKEALKEKLISEDDAHAAEEKIQKLTDQYVKDVEKLLEAKEADLLSM</sequence>
<feature type="coiled-coil region" evidence="7">
    <location>
        <begin position="140"/>
        <end position="167"/>
    </location>
</feature>
<evidence type="ECO:0000256" key="6">
    <source>
        <dbReference type="HAMAP-Rule" id="MF_00040"/>
    </source>
</evidence>
<dbReference type="GO" id="GO:0002184">
    <property type="term" value="P:cytoplasmic translational termination"/>
    <property type="evidence" value="ECO:0007669"/>
    <property type="project" value="TreeGrafter"/>
</dbReference>
<dbReference type="NCBIfam" id="TIGR00496">
    <property type="entry name" value="frr"/>
    <property type="match status" value="1"/>
</dbReference>
<dbReference type="GO" id="GO:0043023">
    <property type="term" value="F:ribosomal large subunit binding"/>
    <property type="evidence" value="ECO:0007669"/>
    <property type="project" value="TreeGrafter"/>
</dbReference>
<gene>
    <name evidence="6 9" type="primary">frr</name>
    <name evidence="9" type="ORF">PSU93_10620</name>
</gene>
<dbReference type="PANTHER" id="PTHR20982">
    <property type="entry name" value="RIBOSOME RECYCLING FACTOR"/>
    <property type="match status" value="1"/>
</dbReference>
<dbReference type="InterPro" id="IPR036191">
    <property type="entry name" value="RRF_sf"/>
</dbReference>
<evidence type="ECO:0000256" key="7">
    <source>
        <dbReference type="SAM" id="Coils"/>
    </source>
</evidence>
<evidence type="ECO:0000313" key="10">
    <source>
        <dbReference type="Proteomes" id="UP001160519"/>
    </source>
</evidence>
<evidence type="ECO:0000256" key="2">
    <source>
        <dbReference type="ARBA" id="ARBA00005912"/>
    </source>
</evidence>
<dbReference type="Gene3D" id="1.10.132.20">
    <property type="entry name" value="Ribosome-recycling factor"/>
    <property type="match status" value="1"/>
</dbReference>
<evidence type="ECO:0000256" key="5">
    <source>
        <dbReference type="ARBA" id="ARBA00025050"/>
    </source>
</evidence>
<evidence type="ECO:0000256" key="4">
    <source>
        <dbReference type="ARBA" id="ARBA00022917"/>
    </source>
</evidence>
<comment type="subcellular location">
    <subcellularLocation>
        <location evidence="1 6">Cytoplasm</location>
    </subcellularLocation>
</comment>
<proteinExistence type="inferred from homology"/>
<evidence type="ECO:0000313" key="9">
    <source>
        <dbReference type="EMBL" id="MDI1231592.1"/>
    </source>
</evidence>
<dbReference type="Pfam" id="PF01765">
    <property type="entry name" value="RRF"/>
    <property type="match status" value="1"/>
</dbReference>
<dbReference type="PANTHER" id="PTHR20982:SF3">
    <property type="entry name" value="MITOCHONDRIAL RIBOSOME RECYCLING FACTOR PSEUDO 1"/>
    <property type="match status" value="1"/>
</dbReference>
<dbReference type="InterPro" id="IPR002661">
    <property type="entry name" value="Ribosome_recyc_fac"/>
</dbReference>
<dbReference type="InterPro" id="IPR023584">
    <property type="entry name" value="Ribosome_recyc_fac_dom"/>
</dbReference>
<evidence type="ECO:0000259" key="8">
    <source>
        <dbReference type="Pfam" id="PF01765"/>
    </source>
</evidence>
<dbReference type="HAMAP" id="MF_00040">
    <property type="entry name" value="RRF"/>
    <property type="match status" value="1"/>
</dbReference>
<reference evidence="9" key="1">
    <citation type="submission" date="2023-01" db="EMBL/GenBank/DDBJ databases">
        <title>Biogeochemical cycle of methane in antarctic sediments.</title>
        <authorList>
            <person name="Roldan D.M."/>
            <person name="Menes R.J."/>
        </authorList>
    </citation>
    <scope>NUCLEOTIDE SEQUENCE [LARGE SCALE GENOMIC DNA]</scope>
    <source>
        <strain evidence="9">K-2018 MAG008</strain>
    </source>
</reference>